<dbReference type="EMBL" id="GGEC01066372">
    <property type="protein sequence ID" value="MBX46856.1"/>
    <property type="molecule type" value="Transcribed_RNA"/>
</dbReference>
<reference evidence="1" key="1">
    <citation type="submission" date="2018-02" db="EMBL/GenBank/DDBJ databases">
        <title>Rhizophora mucronata_Transcriptome.</title>
        <authorList>
            <person name="Meera S.P."/>
            <person name="Sreeshan A."/>
            <person name="Augustine A."/>
        </authorList>
    </citation>
    <scope>NUCLEOTIDE SEQUENCE</scope>
    <source>
        <tissue evidence="1">Leaf</tissue>
    </source>
</reference>
<name>A0A2P2NWF5_RHIMU</name>
<sequence length="57" mass="6592">MRKKKKIKCNPLETNINTKALDKENEITSDQSDLQHLLAYLILNSFAFSQPITRNQS</sequence>
<proteinExistence type="predicted"/>
<dbReference type="AlphaFoldDB" id="A0A2P2NWF5"/>
<accession>A0A2P2NWF5</accession>
<evidence type="ECO:0000313" key="1">
    <source>
        <dbReference type="EMBL" id="MBX46856.1"/>
    </source>
</evidence>
<organism evidence="1">
    <name type="scientific">Rhizophora mucronata</name>
    <name type="common">Asiatic mangrove</name>
    <dbReference type="NCBI Taxonomy" id="61149"/>
    <lineage>
        <taxon>Eukaryota</taxon>
        <taxon>Viridiplantae</taxon>
        <taxon>Streptophyta</taxon>
        <taxon>Embryophyta</taxon>
        <taxon>Tracheophyta</taxon>
        <taxon>Spermatophyta</taxon>
        <taxon>Magnoliopsida</taxon>
        <taxon>eudicotyledons</taxon>
        <taxon>Gunneridae</taxon>
        <taxon>Pentapetalae</taxon>
        <taxon>rosids</taxon>
        <taxon>fabids</taxon>
        <taxon>Malpighiales</taxon>
        <taxon>Rhizophoraceae</taxon>
        <taxon>Rhizophora</taxon>
    </lineage>
</organism>
<protein>
    <submittedName>
        <fullName evidence="1">Uncharacterized protein</fullName>
    </submittedName>
</protein>